<keyword evidence="1" id="KW-0812">Transmembrane</keyword>
<evidence type="ECO:0000313" key="3">
    <source>
        <dbReference type="Proteomes" id="UP000192527"/>
    </source>
</evidence>
<reference evidence="2 3" key="1">
    <citation type="submission" date="2017-04" db="EMBL/GenBank/DDBJ databases">
        <title>The whole genome sequencing and assembly of Halobacillus mangrovi strain.</title>
        <authorList>
            <person name="Lee S.-J."/>
            <person name="Park M.-K."/>
            <person name="Kim J.-Y."/>
            <person name="Lee Y.-J."/>
            <person name="Yi H."/>
            <person name="Bahn Y.-S."/>
            <person name="Kim J.F."/>
            <person name="Lee D.-W."/>
        </authorList>
    </citation>
    <scope>NUCLEOTIDE SEQUENCE [LARGE SCALE GENOMIC DNA]</scope>
    <source>
        <strain evidence="2 3">KTB 131</strain>
    </source>
</reference>
<keyword evidence="1" id="KW-1133">Transmembrane helix</keyword>
<feature type="transmembrane region" description="Helical" evidence="1">
    <location>
        <begin position="93"/>
        <end position="112"/>
    </location>
</feature>
<dbReference type="EMBL" id="CP020772">
    <property type="protein sequence ID" value="ARI78303.1"/>
    <property type="molecule type" value="Genomic_DNA"/>
</dbReference>
<dbReference type="OrthoDB" id="2429144at2"/>
<dbReference type="STRING" id="402384.HM131_16310"/>
<name>A0A1W5ZYG4_9BACI</name>
<feature type="transmembrane region" description="Helical" evidence="1">
    <location>
        <begin position="118"/>
        <end position="138"/>
    </location>
</feature>
<feature type="transmembrane region" description="Helical" evidence="1">
    <location>
        <begin position="159"/>
        <end position="183"/>
    </location>
</feature>
<feature type="transmembrane region" description="Helical" evidence="1">
    <location>
        <begin position="40"/>
        <end position="58"/>
    </location>
</feature>
<keyword evidence="3" id="KW-1185">Reference proteome</keyword>
<dbReference type="RefSeq" id="WP_085030762.1">
    <property type="nucleotide sequence ID" value="NZ_CP020772.1"/>
</dbReference>
<evidence type="ECO:0000256" key="1">
    <source>
        <dbReference type="SAM" id="Phobius"/>
    </source>
</evidence>
<gene>
    <name evidence="2" type="ORF">HM131_16310</name>
</gene>
<organism evidence="2 3">
    <name type="scientific">Halobacillus mangrovi</name>
    <dbReference type="NCBI Taxonomy" id="402384"/>
    <lineage>
        <taxon>Bacteria</taxon>
        <taxon>Bacillati</taxon>
        <taxon>Bacillota</taxon>
        <taxon>Bacilli</taxon>
        <taxon>Bacillales</taxon>
        <taxon>Bacillaceae</taxon>
        <taxon>Halobacillus</taxon>
    </lineage>
</organism>
<dbReference type="KEGG" id="hmn:HM131_16310"/>
<dbReference type="AlphaFoldDB" id="A0A1W5ZYG4"/>
<protein>
    <submittedName>
        <fullName evidence="2">Uncharacterized protein</fullName>
    </submittedName>
</protein>
<keyword evidence="1" id="KW-0472">Membrane</keyword>
<sequence>MDKSEVKKLRWKQWGGLNAFLIVLLAGFEGYLRLNLPPKWLLLGVVVAVVVIVGMQYYQWRTGKIIGLKINRQVQRYEREKIGEKQWNKQLKIGMISLLVFAVLLLLMAFFIPLPSKYHPTIGNYIGSVIGVNIGFLLRIRKIDRSNKEDLKNFSRDMAVRGVGGALLVMAGGAVIIAGAMIFF</sequence>
<evidence type="ECO:0000313" key="2">
    <source>
        <dbReference type="EMBL" id="ARI78303.1"/>
    </source>
</evidence>
<feature type="transmembrane region" description="Helical" evidence="1">
    <location>
        <begin position="14"/>
        <end position="34"/>
    </location>
</feature>
<proteinExistence type="predicted"/>
<dbReference type="Proteomes" id="UP000192527">
    <property type="component" value="Chromosome"/>
</dbReference>
<accession>A0A1W5ZYG4</accession>